<dbReference type="InterPro" id="IPR007226">
    <property type="entry name" value="SRS_dom"/>
</dbReference>
<feature type="domain" description="SRS" evidence="2">
    <location>
        <begin position="68"/>
        <end position="219"/>
    </location>
</feature>
<dbReference type="EMBL" id="CADU01000293">
    <property type="protein sequence ID" value="CCA30047.1"/>
    <property type="molecule type" value="Genomic_DNA"/>
</dbReference>
<evidence type="ECO:0000313" key="4">
    <source>
        <dbReference type="EMBL" id="CEL71260.1"/>
    </source>
</evidence>
<dbReference type="VEuPathDB" id="ToxoDB:NCLIV_069170"/>
<accession>F0JAZ4</accession>
<dbReference type="PRINTS" id="PR01801">
    <property type="entry name" value="SURFCEANTIGN"/>
</dbReference>
<evidence type="ECO:0000313" key="3">
    <source>
        <dbReference type="EMBL" id="CCA30047.1"/>
    </source>
</evidence>
<evidence type="ECO:0000259" key="2">
    <source>
        <dbReference type="Pfam" id="PF04092"/>
    </source>
</evidence>
<dbReference type="EMBL" id="LN714488">
    <property type="protein sequence ID" value="CEL71260.1"/>
    <property type="molecule type" value="Genomic_DNA"/>
</dbReference>
<reference evidence="3" key="1">
    <citation type="submission" date="2011-03" db="EMBL/GenBank/DDBJ databases">
        <title>Comparative genomics and transcriptomics of Neospora caninum and Toxoplasma gondii.</title>
        <authorList>
            <person name="Reid A.J."/>
            <person name="Sohal A."/>
            <person name="Harris D."/>
            <person name="Quail M."/>
            <person name="Sanders M."/>
            <person name="Berriman M."/>
            <person name="Wastling J.M."/>
            <person name="Pain A."/>
        </authorList>
    </citation>
    <scope>NUCLEOTIDE SEQUENCE</scope>
    <source>
        <strain evidence="3">Liverpool</strain>
    </source>
</reference>
<dbReference type="InterPro" id="IPR036755">
    <property type="entry name" value="SRS_dom_sf"/>
</dbReference>
<dbReference type="GO" id="GO:0016020">
    <property type="term" value="C:membrane"/>
    <property type="evidence" value="ECO:0007669"/>
    <property type="project" value="InterPro"/>
</dbReference>
<dbReference type="InterPro" id="IPR028352">
    <property type="entry name" value="Surface_antig_SAG1"/>
</dbReference>
<sequence length="398" mass="41917">MAKSVTMEQRRGGLKSRARKLMAVCMGGVLLLSGGVVAGDYLREGTRQRNLQAVSREATQTEPVFSGQVATCTLSPGGDGASTGDDATSALTLSKDNLTATLKCSGKDYVAIPQKMTKVCAATVQDPSVKNCKTDPQGTENGNQVTLESLLGSTRSIEWTKTEATPNQNTGEEWTLELQEADLPLSDKAFFVGCDKNEAHQLLSLEGKAAVDCKVDVNVKARPSSVTDNNVVICAYGKDSNPEPLKVEMTTEKNTLTVQCGSEGSLNPESYATQYCDLQGELENCTLKMFEDILPTFATSWWSKADDGNSAILTIPAAEFPESEHQFRLGCVPKTADSEQPDTAAKGGEKGESQTAATTSNCDVIVTVRSGSSASSSGQLVSAIAGAAAMTGLLVGSL</sequence>
<dbReference type="Pfam" id="PF04092">
    <property type="entry name" value="SAG"/>
    <property type="match status" value="2"/>
</dbReference>
<gene>
    <name evidence="4" type="ORF">BN1204_069170</name>
    <name evidence="3" type="ORF">NCLIV_069170</name>
</gene>
<dbReference type="AlphaFoldDB" id="F0JAZ4"/>
<feature type="region of interest" description="Disordered" evidence="1">
    <location>
        <begin position="334"/>
        <end position="356"/>
    </location>
</feature>
<name>F0JAZ4_NEOCL</name>
<organism>
    <name type="scientific">Neospora caninum (strain Liverpool)</name>
    <dbReference type="NCBI Taxonomy" id="572307"/>
    <lineage>
        <taxon>Eukaryota</taxon>
        <taxon>Sar</taxon>
        <taxon>Alveolata</taxon>
        <taxon>Apicomplexa</taxon>
        <taxon>Conoidasida</taxon>
        <taxon>Coccidia</taxon>
        <taxon>Eucoccidiorida</taxon>
        <taxon>Eimeriorina</taxon>
        <taxon>Sarcocystidae</taxon>
        <taxon>Neospora</taxon>
    </lineage>
</organism>
<protein>
    <submittedName>
        <fullName evidence="3">SRS domain-containing protein</fullName>
    </submittedName>
</protein>
<reference evidence="3" key="2">
    <citation type="submission" date="2011-03" db="EMBL/GenBank/DDBJ databases">
        <authorList>
            <person name="Aslett M."/>
        </authorList>
    </citation>
    <scope>NUCLEOTIDE SEQUENCE</scope>
    <source>
        <strain evidence="3">Liverpool</strain>
    </source>
</reference>
<reference evidence="4" key="3">
    <citation type="journal article" date="2015" name="PLoS ONE">
        <title>Comprehensive Evaluation of Toxoplasma gondii VEG and Neospora caninum LIV Genomes with Tachyzoite Stage Transcriptome and Proteome Defines Novel Transcript Features.</title>
        <authorList>
            <person name="Ramaprasad A."/>
            <person name="Mourier T."/>
            <person name="Naeem R."/>
            <person name="Malas T.B."/>
            <person name="Moussa E."/>
            <person name="Panigrahi A."/>
            <person name="Vermont S.J."/>
            <person name="Otto T.D."/>
            <person name="Wastling J."/>
            <person name="Pain A."/>
        </authorList>
    </citation>
    <scope>NUCLEOTIDE SEQUENCE</scope>
    <source>
        <strain evidence="4">Liverpool</strain>
    </source>
</reference>
<evidence type="ECO:0000256" key="1">
    <source>
        <dbReference type="SAM" id="MobiDB-lite"/>
    </source>
</evidence>
<dbReference type="SUPFAM" id="SSF74877">
    <property type="entry name" value="Major surface antigen p30, SAG1"/>
    <property type="match status" value="2"/>
</dbReference>
<dbReference type="Gene3D" id="2.60.40.1320">
    <property type="entry name" value="SRS domain"/>
    <property type="match status" value="2"/>
</dbReference>
<proteinExistence type="predicted"/>
<feature type="domain" description="SRS" evidence="2">
    <location>
        <begin position="230"/>
        <end position="368"/>
    </location>
</feature>